<dbReference type="InterPro" id="IPR001296">
    <property type="entry name" value="Glyco_trans_1"/>
</dbReference>
<dbReference type="HOGENOM" id="CLU_009583_0_4_11"/>
<dbReference type="STRING" id="526225.Gobs_0405"/>
<reference evidence="6" key="2">
    <citation type="submission" date="2010-01" db="EMBL/GenBank/DDBJ databases">
        <title>The complete genome of Geodermatophilus obscurus DSM 43160.</title>
        <authorList>
            <consortium name="US DOE Joint Genome Institute (JGI-PGF)"/>
            <person name="Lucas S."/>
            <person name="Copeland A."/>
            <person name="Lapidus A."/>
            <person name="Glavina del Rio T."/>
            <person name="Dalin E."/>
            <person name="Tice H."/>
            <person name="Bruce D."/>
            <person name="Goodwin L."/>
            <person name="Pitluck S."/>
            <person name="Kyrpides N."/>
            <person name="Mavromatis K."/>
            <person name="Ivanova N."/>
            <person name="Munk A.C."/>
            <person name="Brettin T."/>
            <person name="Detter J.C."/>
            <person name="Han C."/>
            <person name="Larimer F."/>
            <person name="Land M."/>
            <person name="Hauser L."/>
            <person name="Markowitz V."/>
            <person name="Cheng J.-F."/>
            <person name="Hugenholtz P."/>
            <person name="Woyke T."/>
            <person name="Wu D."/>
            <person name="Jando M."/>
            <person name="Schneider S."/>
            <person name="Klenk H.-P."/>
            <person name="Eisen J.A."/>
        </authorList>
    </citation>
    <scope>NUCLEOTIDE SEQUENCE [LARGE SCALE GENOMIC DNA]</scope>
    <source>
        <strain evidence="6">ATCC 25078 / DSM 43160 / JCM 3152 / KCC A-0152 / KCTC 9177 / NBRC 13315 / NRRL B-3577 / G-20</strain>
    </source>
</reference>
<dbReference type="AlphaFoldDB" id="D2S579"/>
<keyword evidence="1" id="KW-0328">Glycosyltransferase</keyword>
<evidence type="ECO:0000313" key="5">
    <source>
        <dbReference type="EMBL" id="ADB73190.1"/>
    </source>
</evidence>
<dbReference type="InterPro" id="IPR028098">
    <property type="entry name" value="Glyco_trans_4-like_N"/>
</dbReference>
<dbReference type="CDD" id="cd03801">
    <property type="entry name" value="GT4_PimA-like"/>
    <property type="match status" value="1"/>
</dbReference>
<organism evidence="5 6">
    <name type="scientific">Geodermatophilus obscurus (strain ATCC 25078 / DSM 43160 / JCM 3152 / CCUG 61914 / KCC A-0152 / KCTC 9177 / NBRC 13315 / NRRL B-3577 / G-20)</name>
    <dbReference type="NCBI Taxonomy" id="526225"/>
    <lineage>
        <taxon>Bacteria</taxon>
        <taxon>Bacillati</taxon>
        <taxon>Actinomycetota</taxon>
        <taxon>Actinomycetes</taxon>
        <taxon>Geodermatophilales</taxon>
        <taxon>Geodermatophilaceae</taxon>
        <taxon>Geodermatophilus</taxon>
    </lineage>
</organism>
<gene>
    <name evidence="5" type="ordered locus">Gobs_0405</name>
</gene>
<dbReference type="OrthoDB" id="8549922at2"/>
<dbReference type="CAZy" id="GT4">
    <property type="family name" value="Glycosyltransferase Family 4"/>
</dbReference>
<dbReference type="RefSeq" id="WP_012946631.1">
    <property type="nucleotide sequence ID" value="NC_013757.1"/>
</dbReference>
<dbReference type="EMBL" id="CP001867">
    <property type="protein sequence ID" value="ADB73190.1"/>
    <property type="molecule type" value="Genomic_DNA"/>
</dbReference>
<evidence type="ECO:0000256" key="2">
    <source>
        <dbReference type="ARBA" id="ARBA00022679"/>
    </source>
</evidence>
<sequence length="351" mass="37842">MRIMHVLKHSQRSNGHVHVAVDLACAQADAGHEVTFVHAHGSYDELLRDHGVAIATVPEASSPMSALQSERALLHVARRARPQVVHAHMMSSAVLAYPVSKLVASPLVTTMHNSFDGHSWLMRLGTVVVAVSQAERQRLIDRGFPVRKVRCVLNGAVASPREALPDDATIGPLARPSVVSLCGLHARKAVGDAIAAFSKAQPSAPGWHMHVIGSGPDQGRLEALTRDLGMSDSVHFTGPSLTPWRLLEQADVFVSSSLDEPFGLSIAEARAAGCAVVATAVGGVPEVLDHGRAGQLVPASAPEAMATVLRRLMTDSEELARWRARARDNAEYFSVRRMAEDYDEVYRLVLR</sequence>
<dbReference type="Pfam" id="PF13439">
    <property type="entry name" value="Glyco_transf_4"/>
    <property type="match status" value="1"/>
</dbReference>
<dbReference type="Gene3D" id="3.40.50.2000">
    <property type="entry name" value="Glycogen Phosphorylase B"/>
    <property type="match status" value="2"/>
</dbReference>
<dbReference type="GO" id="GO:0016757">
    <property type="term" value="F:glycosyltransferase activity"/>
    <property type="evidence" value="ECO:0007669"/>
    <property type="project" value="UniProtKB-KW"/>
</dbReference>
<feature type="domain" description="Glycosyl transferase family 1" evidence="3">
    <location>
        <begin position="183"/>
        <end position="327"/>
    </location>
</feature>
<evidence type="ECO:0000259" key="3">
    <source>
        <dbReference type="Pfam" id="PF00534"/>
    </source>
</evidence>
<name>D2S579_GEOOG</name>
<dbReference type="Pfam" id="PF00534">
    <property type="entry name" value="Glycos_transf_1"/>
    <property type="match status" value="1"/>
</dbReference>
<protein>
    <submittedName>
        <fullName evidence="5">Glycosyl transferase group 1</fullName>
    </submittedName>
</protein>
<dbReference type="SUPFAM" id="SSF53756">
    <property type="entry name" value="UDP-Glycosyltransferase/glycogen phosphorylase"/>
    <property type="match status" value="1"/>
</dbReference>
<reference evidence="5 6" key="1">
    <citation type="journal article" date="2010" name="Stand. Genomic Sci.">
        <title>Complete genome sequence of Geodermatophilus obscurus type strain (G-20).</title>
        <authorList>
            <person name="Ivanova N."/>
            <person name="Sikorski J."/>
            <person name="Jando M."/>
            <person name="Munk C."/>
            <person name="Lapidus A."/>
            <person name="Glavina Del Rio T."/>
            <person name="Copeland A."/>
            <person name="Tice H."/>
            <person name="Cheng J.-F."/>
            <person name="Lucas S."/>
            <person name="Chen F."/>
            <person name="Nolan M."/>
            <person name="Bruce D."/>
            <person name="Goodwin L."/>
            <person name="Pitluck S."/>
            <person name="Mavromatis K."/>
            <person name="Mikhailova N."/>
            <person name="Pati A."/>
            <person name="Chen A."/>
            <person name="Palaniappan K."/>
            <person name="Land M."/>
            <person name="Hauser L."/>
            <person name="Chang Y.-J."/>
            <person name="Jeffries C.D."/>
            <person name="Meincke L."/>
            <person name="Brettin T."/>
            <person name="Detter J.C."/>
            <person name="Detter J.C."/>
            <person name="Rohde M."/>
            <person name="Goeker M."/>
            <person name="Bristow J."/>
            <person name="Eisen J.A."/>
            <person name="Markowitz V."/>
            <person name="Hugenholtz P."/>
            <person name="Kyrpides N.C."/>
            <person name="Klenk H.-P."/>
        </authorList>
    </citation>
    <scope>NUCLEOTIDE SEQUENCE [LARGE SCALE GENOMIC DNA]</scope>
    <source>
        <strain evidence="6">ATCC 25078 / DSM 43160 / JCM 3152 / KCC A-0152 / KCTC 9177 / NBRC 13315 / NRRL B-3577 / G-20</strain>
    </source>
</reference>
<evidence type="ECO:0000259" key="4">
    <source>
        <dbReference type="Pfam" id="PF13439"/>
    </source>
</evidence>
<feature type="domain" description="Glycosyltransferase subfamily 4-like N-terminal" evidence="4">
    <location>
        <begin position="14"/>
        <end position="155"/>
    </location>
</feature>
<proteinExistence type="predicted"/>
<dbReference type="Proteomes" id="UP000001382">
    <property type="component" value="Chromosome"/>
</dbReference>
<keyword evidence="6" id="KW-1185">Reference proteome</keyword>
<evidence type="ECO:0000313" key="6">
    <source>
        <dbReference type="Proteomes" id="UP000001382"/>
    </source>
</evidence>
<dbReference type="PANTHER" id="PTHR12526:SF630">
    <property type="entry name" value="GLYCOSYLTRANSFERASE"/>
    <property type="match status" value="1"/>
</dbReference>
<accession>D2S579</accession>
<dbReference type="KEGG" id="gob:Gobs_0405"/>
<evidence type="ECO:0000256" key="1">
    <source>
        <dbReference type="ARBA" id="ARBA00022676"/>
    </source>
</evidence>
<keyword evidence="2 5" id="KW-0808">Transferase</keyword>
<dbReference type="PANTHER" id="PTHR12526">
    <property type="entry name" value="GLYCOSYLTRANSFERASE"/>
    <property type="match status" value="1"/>
</dbReference>
<dbReference type="eggNOG" id="COG0438">
    <property type="taxonomic scope" value="Bacteria"/>
</dbReference>